<evidence type="ECO:0000313" key="2">
    <source>
        <dbReference type="EMBL" id="MTD62685.1"/>
    </source>
</evidence>
<dbReference type="Proteomes" id="UP000437824">
    <property type="component" value="Unassembled WGS sequence"/>
</dbReference>
<proteinExistence type="predicted"/>
<evidence type="ECO:0000313" key="3">
    <source>
        <dbReference type="Proteomes" id="UP000437824"/>
    </source>
</evidence>
<keyword evidence="1" id="KW-1133">Transmembrane helix</keyword>
<organism evidence="2 3">
    <name type="scientific">Blautia luti DSM 14534 = JCM 17040</name>
    <dbReference type="NCBI Taxonomy" id="649762"/>
    <lineage>
        <taxon>Bacteria</taxon>
        <taxon>Bacillati</taxon>
        <taxon>Bacillota</taxon>
        <taxon>Clostridia</taxon>
        <taxon>Lachnospirales</taxon>
        <taxon>Lachnospiraceae</taxon>
        <taxon>Blautia</taxon>
    </lineage>
</organism>
<name>A0A844GSL6_9FIRM</name>
<keyword evidence="1" id="KW-0812">Transmembrane</keyword>
<feature type="transmembrane region" description="Helical" evidence="1">
    <location>
        <begin position="84"/>
        <end position="109"/>
    </location>
</feature>
<reference evidence="2 3" key="1">
    <citation type="submission" date="2019-11" db="EMBL/GenBank/DDBJ databases">
        <title>Draft genome sequence of Blautia luti DSM 14534T, isolated from human stool.</title>
        <authorList>
            <person name="Ortiz R."/>
            <person name="Melis-Arcos F."/>
            <person name="Covarrubias P."/>
            <person name="Cardenas J.P."/>
            <person name="Perez-Donoso J."/>
            <person name="Almonacid D."/>
        </authorList>
    </citation>
    <scope>NUCLEOTIDE SEQUENCE [LARGE SCALE GENOMIC DNA]</scope>
    <source>
        <strain evidence="2 3">DSM 14534</strain>
    </source>
</reference>
<evidence type="ECO:0000256" key="1">
    <source>
        <dbReference type="SAM" id="Phobius"/>
    </source>
</evidence>
<sequence length="115" mass="13494">MNCRTAEGMVNRYISHDLPVDEMEEFLDHIQNCSSCYDELETYFIVHEAMQQLNEDSGESVLDFKDLLKQDIRKSRRYICKKKLYRFCIGAMICLLIVALAAFLVYVMMQTVHVL</sequence>
<dbReference type="AlphaFoldDB" id="A0A844GSL6"/>
<comment type="caution">
    <text evidence="2">The sequence shown here is derived from an EMBL/GenBank/DDBJ whole genome shotgun (WGS) entry which is preliminary data.</text>
</comment>
<keyword evidence="1" id="KW-0472">Membrane</keyword>
<accession>A0A844GSL6</accession>
<gene>
    <name evidence="2" type="ORF">GKZ57_15955</name>
</gene>
<dbReference type="EMBL" id="WMBC01000017">
    <property type="protein sequence ID" value="MTD62685.1"/>
    <property type="molecule type" value="Genomic_DNA"/>
</dbReference>
<protein>
    <submittedName>
        <fullName evidence="2">Zf-HC2 domain-containing protein</fullName>
    </submittedName>
</protein>
<dbReference type="RefSeq" id="WP_118509574.1">
    <property type="nucleotide sequence ID" value="NZ_WMBC01000017.1"/>
</dbReference>